<dbReference type="Proteomes" id="UP001180453">
    <property type="component" value="Unassembled WGS sequence"/>
</dbReference>
<sequence length="300" mass="31856">MGQEILVIGGTRYFGIRLVEALLAAGERVTIATRGRTPDSFGSRVRRIAVDRGDATAMQAAFHGARFDVVYDQMCYGPEAAELAARVFAGRVGRYLMTSTIEVYDVLHGRSTRAYREDDLDLAQPVASPPTAYGDGKRRAEAVLLAARGLPVATLRLAHVLGGTEDFTGRLRGYVERVLLGEPLRHAAVPGATSFIDVAGVVELLAWAGRQDFLGPLNVGSRGTLTAPQLHARIASRLGREVLLEPVGGVGASPFDYAAPHALDTGRATALGWTFGRVADWLDALVDAHAAALSGQQVGA</sequence>
<dbReference type="Gene3D" id="3.40.50.720">
    <property type="entry name" value="NAD(P)-binding Rossmann-like Domain"/>
    <property type="match status" value="1"/>
</dbReference>
<evidence type="ECO:0000313" key="2">
    <source>
        <dbReference type="EMBL" id="MDR7268943.1"/>
    </source>
</evidence>
<comment type="caution">
    <text evidence="2">The sequence shown here is derived from an EMBL/GenBank/DDBJ whole genome shotgun (WGS) entry which is preliminary data.</text>
</comment>
<dbReference type="InterPro" id="IPR050177">
    <property type="entry name" value="Lipid_A_modif_metabolic_enz"/>
</dbReference>
<dbReference type="InterPro" id="IPR036291">
    <property type="entry name" value="NAD(P)-bd_dom_sf"/>
</dbReference>
<evidence type="ECO:0000259" key="1">
    <source>
        <dbReference type="Pfam" id="PF01370"/>
    </source>
</evidence>
<dbReference type="EMBL" id="JAVDXU010000001">
    <property type="protein sequence ID" value="MDR7268943.1"/>
    <property type="molecule type" value="Genomic_DNA"/>
</dbReference>
<dbReference type="Pfam" id="PF01370">
    <property type="entry name" value="Epimerase"/>
    <property type="match status" value="1"/>
</dbReference>
<dbReference type="RefSeq" id="WP_310263168.1">
    <property type="nucleotide sequence ID" value="NZ_JAVDXU010000001.1"/>
</dbReference>
<name>A0ABU1YJB0_ROSSA</name>
<keyword evidence="3" id="KW-1185">Reference proteome</keyword>
<accession>A0ABU1YJB0</accession>
<dbReference type="InterPro" id="IPR001509">
    <property type="entry name" value="Epimerase_deHydtase"/>
</dbReference>
<reference evidence="2 3" key="1">
    <citation type="submission" date="2023-07" db="EMBL/GenBank/DDBJ databases">
        <title>Sorghum-associated microbial communities from plants grown in Nebraska, USA.</title>
        <authorList>
            <person name="Schachtman D."/>
        </authorList>
    </citation>
    <scope>NUCLEOTIDE SEQUENCE [LARGE SCALE GENOMIC DNA]</scope>
    <source>
        <strain evidence="2 3">BE314</strain>
    </source>
</reference>
<proteinExistence type="predicted"/>
<dbReference type="SUPFAM" id="SSF51735">
    <property type="entry name" value="NAD(P)-binding Rossmann-fold domains"/>
    <property type="match status" value="1"/>
</dbReference>
<feature type="domain" description="NAD-dependent epimerase/dehydratase" evidence="1">
    <location>
        <begin position="5"/>
        <end position="208"/>
    </location>
</feature>
<gene>
    <name evidence="2" type="ORF">J2X20_001572</name>
</gene>
<dbReference type="PANTHER" id="PTHR43245:SF13">
    <property type="entry name" value="UDP-D-APIOSE_UDP-D-XYLOSE SYNTHASE 2"/>
    <property type="match status" value="1"/>
</dbReference>
<protein>
    <submittedName>
        <fullName evidence="2">Nucleoside-diphosphate-sugar epimerase</fullName>
    </submittedName>
</protein>
<dbReference type="PANTHER" id="PTHR43245">
    <property type="entry name" value="BIFUNCTIONAL POLYMYXIN RESISTANCE PROTEIN ARNA"/>
    <property type="match status" value="1"/>
</dbReference>
<organism evidence="2 3">
    <name type="scientific">Roseateles saccharophilus</name>
    <name type="common">Pseudomonas saccharophila</name>
    <dbReference type="NCBI Taxonomy" id="304"/>
    <lineage>
        <taxon>Bacteria</taxon>
        <taxon>Pseudomonadati</taxon>
        <taxon>Pseudomonadota</taxon>
        <taxon>Betaproteobacteria</taxon>
        <taxon>Burkholderiales</taxon>
        <taxon>Sphaerotilaceae</taxon>
        <taxon>Roseateles</taxon>
    </lineage>
</organism>
<evidence type="ECO:0000313" key="3">
    <source>
        <dbReference type="Proteomes" id="UP001180453"/>
    </source>
</evidence>